<protein>
    <recommendedName>
        <fullName evidence="4">Carboxypeptidase regulatory-like domain-containing protein</fullName>
    </recommendedName>
</protein>
<evidence type="ECO:0000313" key="2">
    <source>
        <dbReference type="EMBL" id="MBH9576986.1"/>
    </source>
</evidence>
<dbReference type="EMBL" id="JAEDAK010000005">
    <property type="protein sequence ID" value="MBH9576986.1"/>
    <property type="molecule type" value="Genomic_DNA"/>
</dbReference>
<feature type="chain" id="PRO_5037682075" description="Carboxypeptidase regulatory-like domain-containing protein" evidence="1">
    <location>
        <begin position="24"/>
        <end position="533"/>
    </location>
</feature>
<dbReference type="RefSeq" id="WP_198110695.1">
    <property type="nucleotide sequence ID" value="NZ_JAEDAK010000005.1"/>
</dbReference>
<evidence type="ECO:0000313" key="3">
    <source>
        <dbReference type="Proteomes" id="UP000613266"/>
    </source>
</evidence>
<name>A0A931J282_9BURK</name>
<reference evidence="2" key="1">
    <citation type="submission" date="2020-12" db="EMBL/GenBank/DDBJ databases">
        <title>The genome sequence of Inhella sp. 1Y17.</title>
        <authorList>
            <person name="Liu Y."/>
        </authorList>
    </citation>
    <scope>NUCLEOTIDE SEQUENCE</scope>
    <source>
        <strain evidence="2">1Y17</strain>
    </source>
</reference>
<feature type="signal peptide" evidence="1">
    <location>
        <begin position="1"/>
        <end position="23"/>
    </location>
</feature>
<comment type="caution">
    <text evidence="2">The sequence shown here is derived from an EMBL/GenBank/DDBJ whole genome shotgun (WGS) entry which is preliminary data.</text>
</comment>
<organism evidence="2 3">
    <name type="scientific">Inhella proteolytica</name>
    <dbReference type="NCBI Taxonomy" id="2795029"/>
    <lineage>
        <taxon>Bacteria</taxon>
        <taxon>Pseudomonadati</taxon>
        <taxon>Pseudomonadota</taxon>
        <taxon>Betaproteobacteria</taxon>
        <taxon>Burkholderiales</taxon>
        <taxon>Sphaerotilaceae</taxon>
        <taxon>Inhella</taxon>
    </lineage>
</organism>
<gene>
    <name evidence="2" type="ORF">I7X39_08720</name>
</gene>
<evidence type="ECO:0008006" key="4">
    <source>
        <dbReference type="Google" id="ProtNLM"/>
    </source>
</evidence>
<keyword evidence="3" id="KW-1185">Reference proteome</keyword>
<accession>A0A931J282</accession>
<keyword evidence="1" id="KW-0732">Signal</keyword>
<proteinExistence type="predicted"/>
<evidence type="ECO:0000256" key="1">
    <source>
        <dbReference type="SAM" id="SignalP"/>
    </source>
</evidence>
<sequence length="533" mass="56451">MQFPLLSRWAAGLALGGSAALLAACGGGGAAEAGAPAVSRPLAISGTAAVGTALGNATVQAKCLAGTGQTQTAADGSYSLQLTGAQLPCVLRVRNAAGLQLHTVTQDQGNTAVANITPLTELLLTRAAQLPAAQVFDGFSPQLAASLKPDALAAAQSQVVSLLNGTVDASGIASFVRSPLKAAQPGAASSDPHDQVLDRLQERLPADKFAALNQLLATKGPLPDPQPFKPELYVRSSTLSLSVGESLPLVADLNYPPNVRYIRPPLSWSVVETDGGTLRNEGQGWTYTAPNQAGTYHLKVQRDDFAQVSATITVQVTAFEPRLAIEPSDSAVVLMPGQKHWFHARFNYQPGYAYIRPPVSWKVLDADGGSITLDGEYTAPAKPGVYTLRVQRDDFPNVNLSFTVRVASFQSLSHIALPLQPAGLKPEQTVIRSEAAWAEWKKSRLVPAEPQSDDVIDFERHMVLAIVWPALNPCASADVLDVAPVNGSLQVTVQTRPAPPGVMCAAYVWNPVWLLVVPKSELPLVVKELVEEK</sequence>
<dbReference type="Proteomes" id="UP000613266">
    <property type="component" value="Unassembled WGS sequence"/>
</dbReference>
<dbReference type="AlphaFoldDB" id="A0A931J282"/>